<dbReference type="EMBL" id="CM043795">
    <property type="protein sequence ID" value="KAI4817807.1"/>
    <property type="molecule type" value="Genomic_DNA"/>
</dbReference>
<keyword evidence="2" id="KW-1185">Reference proteome</keyword>
<reference evidence="1" key="1">
    <citation type="submission" date="2022-05" db="EMBL/GenBank/DDBJ databases">
        <title>Chromosome-level genome of Chaenocephalus aceratus.</title>
        <authorList>
            <person name="Park H."/>
        </authorList>
    </citation>
    <scope>NUCLEOTIDE SEQUENCE</scope>
    <source>
        <strain evidence="1">KU_202001</strain>
    </source>
</reference>
<organism evidence="1 2">
    <name type="scientific">Chaenocephalus aceratus</name>
    <name type="common">Blackfin icefish</name>
    <name type="synonym">Chaenichthys aceratus</name>
    <dbReference type="NCBI Taxonomy" id="36190"/>
    <lineage>
        <taxon>Eukaryota</taxon>
        <taxon>Metazoa</taxon>
        <taxon>Chordata</taxon>
        <taxon>Craniata</taxon>
        <taxon>Vertebrata</taxon>
        <taxon>Euteleostomi</taxon>
        <taxon>Actinopterygii</taxon>
        <taxon>Neopterygii</taxon>
        <taxon>Teleostei</taxon>
        <taxon>Neoteleostei</taxon>
        <taxon>Acanthomorphata</taxon>
        <taxon>Eupercaria</taxon>
        <taxon>Perciformes</taxon>
        <taxon>Notothenioidei</taxon>
        <taxon>Channichthyidae</taxon>
        <taxon>Chaenocephalus</taxon>
    </lineage>
</organism>
<proteinExistence type="predicted"/>
<sequence>CNTLFPMTVPRSATQVPPWECCMSLPGLREGRLGGGGISAQNQHPLCCWLHLLVEDLSSGIRQMLKSKCQDDGRDHEGGAVLLCVQASTPLLVFSQQEGVMLKLGRKAALSRARFAYEDITTKKDVDCKCHQGHTGEGTRPPLWLAFPKAVQPQHQVHYQSVRPLPLQSEGLQAVRRGFSGARRPTEKPPLSEDSVPGTTRAAFQQKVTLFSQTGFFSWDSTNVCLASELSFLLEPSDVIAVRDRPLLLDCGVTGEEPIMVTWRRNRVPFPASQRVQVLANGTLFIQSFQKRREGSDADMGEYECAAQNRYGMIVSRKAKVHLASLPKFHTHPLSMSVDDGGVARFQCQINGVPEANISWERDREALNTTDNRYTLLPMGVLQVSGVRQQDAGVFRCVATNIANTRYSHEAMLNITGGAPRTYKEPFILSGPQNLTITVHQTAILECIASGNPRPIVSWSRLDGRSIGVEGIQVLGTGNLMISDVSLQHSGVYVCAANRPGTRMRRTALGRLVVQAPPEFLQWPQSVSRPAGGSAVFTCVAQGVPEPHLIWLKNGKVLVTGNNVKLTNNNRPAELHVVLHLRAVPRGGSAAQCVIRHPALTRISSEDEAIYQCIAENSAGTNQASARLAVAQPKDLPSAPQGLKPPPNVTDSIIGYVLHIRKIGEPDSLELQEAISKETFRHDVATWSPPPPTPLPTPPTFFTKVVNSTAVQVLWELPSKAGKAEGFRLGGCVSESGAVYEVKLVAYNGNGESERPKRLVSLAEEAKSAPSPENSLCQCRGGEASLGSIVIGIHIGTACIIFCVLFLLFGYRRRGSGQLVCTEGQHRTQWGPKDGAHRPQVEPPPQVVCPAQYQVVIEQHVQHPTNELPLGPVSGNYFLHQRQCTVPVATSPESAAQDDFQGVYNRGMALNSTATALPYRSRDRPEP</sequence>
<evidence type="ECO:0000313" key="2">
    <source>
        <dbReference type="Proteomes" id="UP001057452"/>
    </source>
</evidence>
<accession>A0ACB9WWR1</accession>
<dbReference type="Proteomes" id="UP001057452">
    <property type="component" value="Chromosome 11"/>
</dbReference>
<feature type="non-terminal residue" evidence="1">
    <location>
        <position position="1"/>
    </location>
</feature>
<evidence type="ECO:0000313" key="1">
    <source>
        <dbReference type="EMBL" id="KAI4817807.1"/>
    </source>
</evidence>
<name>A0ACB9WWR1_CHAAC</name>
<gene>
    <name evidence="1" type="ORF">KUCAC02_011183</name>
</gene>
<comment type="caution">
    <text evidence="1">The sequence shown here is derived from an EMBL/GenBank/DDBJ whole genome shotgun (WGS) entry which is preliminary data.</text>
</comment>
<protein>
    <submittedName>
        <fullName evidence="1">Uncharacterized protein</fullName>
    </submittedName>
</protein>